<dbReference type="InterPro" id="IPR000182">
    <property type="entry name" value="GNAT_dom"/>
</dbReference>
<comment type="subcellular location">
    <subcellularLocation>
        <location evidence="1">Cytoplasm</location>
    </subcellularLocation>
</comment>
<comment type="function">
    <text evidence="1">Acetylates the N-terminal alanine of ribosomal protein bS18.</text>
</comment>
<keyword evidence="4" id="KW-1185">Reference proteome</keyword>
<dbReference type="GO" id="GO:0005737">
    <property type="term" value="C:cytoplasm"/>
    <property type="evidence" value="ECO:0007669"/>
    <property type="project" value="UniProtKB-SubCell"/>
</dbReference>
<dbReference type="AlphaFoldDB" id="A0A5A9X5K7"/>
<name>A0A5A9X5K7_9BACT</name>
<dbReference type="OrthoDB" id="529907at2"/>
<evidence type="ECO:0000259" key="2">
    <source>
        <dbReference type="PROSITE" id="PS51186"/>
    </source>
</evidence>
<dbReference type="Proteomes" id="UP000324298">
    <property type="component" value="Unassembled WGS sequence"/>
</dbReference>
<protein>
    <recommendedName>
        <fullName evidence="1">[Ribosomal protein bS18]-alanine N-acetyltransferase</fullName>
        <ecNumber evidence="1">2.3.1.266</ecNumber>
    </recommendedName>
</protein>
<dbReference type="InterPro" id="IPR006464">
    <property type="entry name" value="AcTrfase_RimI/Ard1"/>
</dbReference>
<dbReference type="CDD" id="cd04301">
    <property type="entry name" value="NAT_SF"/>
    <property type="match status" value="1"/>
</dbReference>
<comment type="caution">
    <text evidence="3">The sequence shown here is derived from an EMBL/GenBank/DDBJ whole genome shotgun (WGS) entry which is preliminary data.</text>
</comment>
<evidence type="ECO:0000313" key="4">
    <source>
        <dbReference type="Proteomes" id="UP000324298"/>
    </source>
</evidence>
<proteinExistence type="inferred from homology"/>
<dbReference type="PANTHER" id="PTHR43617:SF35">
    <property type="entry name" value="[RIBOSOMAL PROTEIN BS18]-ALANINE N-ACETYLTRANSFERASE"/>
    <property type="match status" value="1"/>
</dbReference>
<keyword evidence="1" id="KW-0963">Cytoplasm</keyword>
<keyword evidence="3" id="KW-0808">Transferase</keyword>
<dbReference type="PROSITE" id="PS51186">
    <property type="entry name" value="GNAT"/>
    <property type="match status" value="1"/>
</dbReference>
<dbReference type="InterPro" id="IPR016181">
    <property type="entry name" value="Acyl_CoA_acyltransferase"/>
</dbReference>
<dbReference type="EMBL" id="SRSD01000011">
    <property type="protein sequence ID" value="KAA0888280.1"/>
    <property type="molecule type" value="Genomic_DNA"/>
</dbReference>
<dbReference type="Pfam" id="PF00583">
    <property type="entry name" value="Acetyltransf_1"/>
    <property type="match status" value="1"/>
</dbReference>
<comment type="catalytic activity">
    <reaction evidence="1">
        <text>N-terminal L-alanyl-[ribosomal protein bS18] + acetyl-CoA = N-terminal N(alpha)-acetyl-L-alanyl-[ribosomal protein bS18] + CoA + H(+)</text>
        <dbReference type="Rhea" id="RHEA:43756"/>
        <dbReference type="Rhea" id="RHEA-COMP:10676"/>
        <dbReference type="Rhea" id="RHEA-COMP:10677"/>
        <dbReference type="ChEBI" id="CHEBI:15378"/>
        <dbReference type="ChEBI" id="CHEBI:57287"/>
        <dbReference type="ChEBI" id="CHEBI:57288"/>
        <dbReference type="ChEBI" id="CHEBI:64718"/>
        <dbReference type="ChEBI" id="CHEBI:83683"/>
        <dbReference type="EC" id="2.3.1.266"/>
    </reaction>
</comment>
<dbReference type="Gene3D" id="3.40.630.30">
    <property type="match status" value="1"/>
</dbReference>
<comment type="similarity">
    <text evidence="1">Belongs to the acetyltransferase family. RimI subfamily.</text>
</comment>
<dbReference type="NCBIfam" id="TIGR01575">
    <property type="entry name" value="rimI"/>
    <property type="match status" value="1"/>
</dbReference>
<organism evidence="3 4">
    <name type="scientific">Oryzomonas rubra</name>
    <dbReference type="NCBI Taxonomy" id="2509454"/>
    <lineage>
        <taxon>Bacteria</taxon>
        <taxon>Pseudomonadati</taxon>
        <taxon>Thermodesulfobacteriota</taxon>
        <taxon>Desulfuromonadia</taxon>
        <taxon>Geobacterales</taxon>
        <taxon>Geobacteraceae</taxon>
        <taxon>Oryzomonas</taxon>
    </lineage>
</organism>
<dbReference type="EC" id="2.3.1.266" evidence="1"/>
<dbReference type="RefSeq" id="WP_149309370.1">
    <property type="nucleotide sequence ID" value="NZ_SRSD01000011.1"/>
</dbReference>
<evidence type="ECO:0000256" key="1">
    <source>
        <dbReference type="RuleBase" id="RU363094"/>
    </source>
</evidence>
<dbReference type="SUPFAM" id="SSF55729">
    <property type="entry name" value="Acyl-CoA N-acyltransferases (Nat)"/>
    <property type="match status" value="1"/>
</dbReference>
<dbReference type="InterPro" id="IPR050276">
    <property type="entry name" value="MshD_Acetyltransferase"/>
</dbReference>
<dbReference type="GO" id="GO:0008999">
    <property type="term" value="F:protein-N-terminal-alanine acetyltransferase activity"/>
    <property type="evidence" value="ECO:0007669"/>
    <property type="project" value="UniProtKB-EC"/>
</dbReference>
<dbReference type="PANTHER" id="PTHR43617">
    <property type="entry name" value="L-AMINO ACID N-ACETYLTRANSFERASE"/>
    <property type="match status" value="1"/>
</dbReference>
<accession>A0A5A9X5K7</accession>
<reference evidence="3 4" key="1">
    <citation type="submission" date="2019-04" db="EMBL/GenBank/DDBJ databases">
        <title>Geobacter ruber sp. nov., ferric-reducing bacteria isolated from paddy soil.</title>
        <authorList>
            <person name="Xu Z."/>
            <person name="Masuda Y."/>
            <person name="Itoh H."/>
            <person name="Senoo K."/>
        </authorList>
    </citation>
    <scope>NUCLEOTIDE SEQUENCE [LARGE SCALE GENOMIC DNA]</scope>
    <source>
        <strain evidence="3 4">Red88</strain>
    </source>
</reference>
<feature type="domain" description="N-acetyltransferase" evidence="2">
    <location>
        <begin position="7"/>
        <end position="149"/>
    </location>
</feature>
<gene>
    <name evidence="3" type="primary">rimI</name>
    <name evidence="3" type="ORF">ET418_16195</name>
</gene>
<sequence>MSVPGTVDIRPMTKADLESVLAIEQASFPHPWRYEHFLHELASPHSFPFVAVIEGAVGGYVCLMSLFEEAEILDIVVAPHLRGRGIARALLEHAVAIAQGKQAGIMRLEVRASNRAAIALYERFGFSRTGMRTKYYEGVEDALLMEKTL</sequence>
<evidence type="ECO:0000313" key="3">
    <source>
        <dbReference type="EMBL" id="KAA0888280.1"/>
    </source>
</evidence>